<accession>A0ABP0LQD7</accession>
<protein>
    <recommendedName>
        <fullName evidence="4">C2H2-type domain-containing protein</fullName>
    </recommendedName>
</protein>
<evidence type="ECO:0000313" key="3">
    <source>
        <dbReference type="Proteomes" id="UP001642464"/>
    </source>
</evidence>
<name>A0ABP0LQD7_9DINO</name>
<organism evidence="2 3">
    <name type="scientific">Durusdinium trenchii</name>
    <dbReference type="NCBI Taxonomy" id="1381693"/>
    <lineage>
        <taxon>Eukaryota</taxon>
        <taxon>Sar</taxon>
        <taxon>Alveolata</taxon>
        <taxon>Dinophyceae</taxon>
        <taxon>Suessiales</taxon>
        <taxon>Symbiodiniaceae</taxon>
        <taxon>Durusdinium</taxon>
    </lineage>
</organism>
<proteinExistence type="predicted"/>
<sequence length="142" mass="15570">MQEAEPTAVAEGQFQQILIQHPDEDEAARLVTRFKRTELLELLLRGTLQLNAPLQVCAYAGHWPLECSLCLDRFDLALQLLRWHADVHTAGASLPAVLQRVASRATPETGDLLRLLAASSAPPPSRPPRPPRPPPRPPIAVG</sequence>
<feature type="compositionally biased region" description="Pro residues" evidence="1">
    <location>
        <begin position="121"/>
        <end position="142"/>
    </location>
</feature>
<feature type="region of interest" description="Disordered" evidence="1">
    <location>
        <begin position="118"/>
        <end position="142"/>
    </location>
</feature>
<comment type="caution">
    <text evidence="2">The sequence shown here is derived from an EMBL/GenBank/DDBJ whole genome shotgun (WGS) entry which is preliminary data.</text>
</comment>
<evidence type="ECO:0000313" key="2">
    <source>
        <dbReference type="EMBL" id="CAK9041414.1"/>
    </source>
</evidence>
<reference evidence="2 3" key="1">
    <citation type="submission" date="2024-02" db="EMBL/GenBank/DDBJ databases">
        <authorList>
            <person name="Chen Y."/>
            <person name="Shah S."/>
            <person name="Dougan E. K."/>
            <person name="Thang M."/>
            <person name="Chan C."/>
        </authorList>
    </citation>
    <scope>NUCLEOTIDE SEQUENCE [LARGE SCALE GENOMIC DNA]</scope>
</reference>
<evidence type="ECO:0000256" key="1">
    <source>
        <dbReference type="SAM" id="MobiDB-lite"/>
    </source>
</evidence>
<dbReference type="EMBL" id="CAXAMM010017558">
    <property type="protein sequence ID" value="CAK9041414.1"/>
    <property type="molecule type" value="Genomic_DNA"/>
</dbReference>
<keyword evidence="3" id="KW-1185">Reference proteome</keyword>
<gene>
    <name evidence="2" type="ORF">SCF082_LOCUS23935</name>
</gene>
<evidence type="ECO:0008006" key="4">
    <source>
        <dbReference type="Google" id="ProtNLM"/>
    </source>
</evidence>
<dbReference type="Proteomes" id="UP001642464">
    <property type="component" value="Unassembled WGS sequence"/>
</dbReference>